<dbReference type="Proteomes" id="UP000177698">
    <property type="component" value="Unassembled WGS sequence"/>
</dbReference>
<evidence type="ECO:0000256" key="1">
    <source>
        <dbReference type="SAM" id="MobiDB-lite"/>
    </source>
</evidence>
<gene>
    <name evidence="3" type="ORF">A2954_02395</name>
</gene>
<accession>A0A1F7I8B8</accession>
<evidence type="ECO:0000313" key="4">
    <source>
        <dbReference type="Proteomes" id="UP000177698"/>
    </source>
</evidence>
<feature type="transmembrane region" description="Helical" evidence="2">
    <location>
        <begin position="23"/>
        <end position="41"/>
    </location>
</feature>
<dbReference type="AlphaFoldDB" id="A0A1F7I8B8"/>
<keyword evidence="2" id="KW-1133">Transmembrane helix</keyword>
<feature type="transmembrane region" description="Helical" evidence="2">
    <location>
        <begin position="47"/>
        <end position="65"/>
    </location>
</feature>
<protein>
    <recommendedName>
        <fullName evidence="5">DUF5673 domain-containing protein</fullName>
    </recommendedName>
</protein>
<sequence>MENPQVIFSWKAPIRPYKKRSRLVLRFYLAVALLLSLIVFFFGDKILLIPIWAVLFLFYVLTITPPPEIENKITRFGLETAGMTLRWEVLSDFYFTNRFGFYILTVISHAPYFYHAYLVVPNEEIKKNLVLILSEHLVYQEKPQRALTDKLVDWLSKLIPDDEEDVMTTKAGQPISSSKPQPASL</sequence>
<keyword evidence="2" id="KW-0812">Transmembrane</keyword>
<reference evidence="3 4" key="1">
    <citation type="journal article" date="2016" name="Nat. Commun.">
        <title>Thousands of microbial genomes shed light on interconnected biogeochemical processes in an aquifer system.</title>
        <authorList>
            <person name="Anantharaman K."/>
            <person name="Brown C.T."/>
            <person name="Hug L.A."/>
            <person name="Sharon I."/>
            <person name="Castelle C.J."/>
            <person name="Probst A.J."/>
            <person name="Thomas B.C."/>
            <person name="Singh A."/>
            <person name="Wilkins M.J."/>
            <person name="Karaoz U."/>
            <person name="Brodie E.L."/>
            <person name="Williams K.H."/>
            <person name="Hubbard S.S."/>
            <person name="Banfield J.F."/>
        </authorList>
    </citation>
    <scope>NUCLEOTIDE SEQUENCE [LARGE SCALE GENOMIC DNA]</scope>
</reference>
<comment type="caution">
    <text evidence="3">The sequence shown here is derived from an EMBL/GenBank/DDBJ whole genome shotgun (WGS) entry which is preliminary data.</text>
</comment>
<keyword evidence="2" id="KW-0472">Membrane</keyword>
<evidence type="ECO:0000313" key="3">
    <source>
        <dbReference type="EMBL" id="OGK39617.1"/>
    </source>
</evidence>
<feature type="compositionally biased region" description="Polar residues" evidence="1">
    <location>
        <begin position="170"/>
        <end position="185"/>
    </location>
</feature>
<evidence type="ECO:0000256" key="2">
    <source>
        <dbReference type="SAM" id="Phobius"/>
    </source>
</evidence>
<name>A0A1F7I8B8_9BACT</name>
<dbReference type="EMBL" id="MGAG01000039">
    <property type="protein sequence ID" value="OGK39617.1"/>
    <property type="molecule type" value="Genomic_DNA"/>
</dbReference>
<feature type="region of interest" description="Disordered" evidence="1">
    <location>
        <begin position="165"/>
        <end position="185"/>
    </location>
</feature>
<evidence type="ECO:0008006" key="5">
    <source>
        <dbReference type="Google" id="ProtNLM"/>
    </source>
</evidence>
<proteinExistence type="predicted"/>
<organism evidence="3 4">
    <name type="scientific">Candidatus Roizmanbacteria bacterium RIFCSPLOWO2_01_FULL_37_12</name>
    <dbReference type="NCBI Taxonomy" id="1802056"/>
    <lineage>
        <taxon>Bacteria</taxon>
        <taxon>Candidatus Roizmaniibacteriota</taxon>
    </lineage>
</organism>